<evidence type="ECO:0000313" key="1">
    <source>
        <dbReference type="EMBL" id="GAG89001.1"/>
    </source>
</evidence>
<reference evidence="1" key="1">
    <citation type="journal article" date="2014" name="Front. Microbiol.">
        <title>High frequency of phylogenetically diverse reductive dehalogenase-homologous genes in deep subseafloor sedimentary metagenomes.</title>
        <authorList>
            <person name="Kawai M."/>
            <person name="Futagami T."/>
            <person name="Toyoda A."/>
            <person name="Takaki Y."/>
            <person name="Nishi S."/>
            <person name="Hori S."/>
            <person name="Arai W."/>
            <person name="Tsubouchi T."/>
            <person name="Morono Y."/>
            <person name="Uchiyama I."/>
            <person name="Ito T."/>
            <person name="Fujiyama A."/>
            <person name="Inagaki F."/>
            <person name="Takami H."/>
        </authorList>
    </citation>
    <scope>NUCLEOTIDE SEQUENCE</scope>
    <source>
        <strain evidence="1">Expedition CK06-06</strain>
    </source>
</reference>
<feature type="non-terminal residue" evidence="1">
    <location>
        <position position="94"/>
    </location>
</feature>
<dbReference type="AlphaFoldDB" id="X1CXS1"/>
<comment type="caution">
    <text evidence="1">The sequence shown here is derived from an EMBL/GenBank/DDBJ whole genome shotgun (WGS) entry which is preliminary data.</text>
</comment>
<dbReference type="InterPro" id="IPR011051">
    <property type="entry name" value="RmlC_Cupin_sf"/>
</dbReference>
<accession>X1CXS1</accession>
<organism evidence="1">
    <name type="scientific">marine sediment metagenome</name>
    <dbReference type="NCBI Taxonomy" id="412755"/>
    <lineage>
        <taxon>unclassified sequences</taxon>
        <taxon>metagenomes</taxon>
        <taxon>ecological metagenomes</taxon>
    </lineage>
</organism>
<sequence>MRTVKVEELSIEGFLPFGFYGNLINSKGEKLGNPPIEFFRDMVQQDLGGSSIVSFSSCRIEKREPVVDVTEYHSETAEGILPIDNDILIHVGPA</sequence>
<dbReference type="EMBL" id="BART01010466">
    <property type="protein sequence ID" value="GAG89001.1"/>
    <property type="molecule type" value="Genomic_DNA"/>
</dbReference>
<protein>
    <submittedName>
        <fullName evidence="1">Uncharacterized protein</fullName>
    </submittedName>
</protein>
<name>X1CXS1_9ZZZZ</name>
<proteinExistence type="predicted"/>
<dbReference type="SUPFAM" id="SSF51182">
    <property type="entry name" value="RmlC-like cupins"/>
    <property type="match status" value="1"/>
</dbReference>
<gene>
    <name evidence="1" type="ORF">S01H4_22742</name>
</gene>